<dbReference type="InterPro" id="IPR000697">
    <property type="entry name" value="WH1/EVH1_dom"/>
</dbReference>
<dbReference type="PROSITE" id="PS50229">
    <property type="entry name" value="WH1"/>
    <property type="match status" value="1"/>
</dbReference>
<reference evidence="3 4" key="1">
    <citation type="submission" date="2024-01" db="EMBL/GenBank/DDBJ databases">
        <title>The genome of the rayed Mediterranean limpet Patella caerulea (Linnaeus, 1758).</title>
        <authorList>
            <person name="Anh-Thu Weber A."/>
            <person name="Halstead-Nussloch G."/>
        </authorList>
    </citation>
    <scope>NUCLEOTIDE SEQUENCE [LARGE SCALE GENOMIC DNA]</scope>
    <source>
        <strain evidence="3">AATW-2023a</strain>
        <tissue evidence="3">Whole specimen</tissue>
    </source>
</reference>
<feature type="compositionally biased region" description="Basic residues" evidence="1">
    <location>
        <begin position="279"/>
        <end position="298"/>
    </location>
</feature>
<dbReference type="InterPro" id="IPR039142">
    <property type="entry name" value="NRF1/Ewg"/>
</dbReference>
<comment type="caution">
    <text evidence="3">The sequence shown here is derived from an EMBL/GenBank/DDBJ whole genome shotgun (WGS) entry which is preliminary data.</text>
</comment>
<dbReference type="AlphaFoldDB" id="A0AAN8J5V3"/>
<dbReference type="GO" id="GO:0006357">
    <property type="term" value="P:regulation of transcription by RNA polymerase II"/>
    <property type="evidence" value="ECO:0007669"/>
    <property type="project" value="InterPro"/>
</dbReference>
<dbReference type="Gene3D" id="2.30.29.30">
    <property type="entry name" value="Pleckstrin-homology domain (PH domain)/Phosphotyrosine-binding domain (PTB)"/>
    <property type="match status" value="1"/>
</dbReference>
<name>A0AAN8J5V3_PATCE</name>
<dbReference type="PANTHER" id="PTHR20338">
    <property type="entry name" value="NUCLEAR RESPIRATORY FACTOR 1"/>
    <property type="match status" value="1"/>
</dbReference>
<feature type="compositionally biased region" description="Basic and acidic residues" evidence="1">
    <location>
        <begin position="14"/>
        <end position="34"/>
    </location>
</feature>
<evidence type="ECO:0000313" key="4">
    <source>
        <dbReference type="Proteomes" id="UP001347796"/>
    </source>
</evidence>
<dbReference type="InterPro" id="IPR011993">
    <property type="entry name" value="PH-like_dom_sf"/>
</dbReference>
<feature type="region of interest" description="Disordered" evidence="1">
    <location>
        <begin position="1"/>
        <end position="36"/>
    </location>
</feature>
<organism evidence="3 4">
    <name type="scientific">Patella caerulea</name>
    <name type="common">Rayed Mediterranean limpet</name>
    <dbReference type="NCBI Taxonomy" id="87958"/>
    <lineage>
        <taxon>Eukaryota</taxon>
        <taxon>Metazoa</taxon>
        <taxon>Spiralia</taxon>
        <taxon>Lophotrochozoa</taxon>
        <taxon>Mollusca</taxon>
        <taxon>Gastropoda</taxon>
        <taxon>Patellogastropoda</taxon>
        <taxon>Patelloidea</taxon>
        <taxon>Patellidae</taxon>
        <taxon>Patella</taxon>
    </lineage>
</organism>
<evidence type="ECO:0000259" key="2">
    <source>
        <dbReference type="PROSITE" id="PS50229"/>
    </source>
</evidence>
<proteinExistence type="predicted"/>
<dbReference type="EMBL" id="JAZGQO010000014">
    <property type="protein sequence ID" value="KAK6170642.1"/>
    <property type="molecule type" value="Genomic_DNA"/>
</dbReference>
<dbReference type="GO" id="GO:0003700">
    <property type="term" value="F:DNA-binding transcription factor activity"/>
    <property type="evidence" value="ECO:0007669"/>
    <property type="project" value="InterPro"/>
</dbReference>
<accession>A0AAN8J5V3</accession>
<gene>
    <name evidence="3" type="ORF">SNE40_018990</name>
</gene>
<protein>
    <recommendedName>
        <fullName evidence="2">WH1 domain-containing protein</fullName>
    </recommendedName>
</protein>
<sequence length="363" mass="40208">MSSGYSSVFCGQLDFDKPKPPTEKKPVTKTESTTDKPVYTSTKHVLKEQGQISQTEEGIRRLNGKYESPGNVMTQLPTGFSTGIPLNGVEIKQHAAVSPTLALSPDMIYNGNSAMSDGSSELSWHGSSEPGNNIFAEGVQEHDLLQVEMFYRSHKTEVTVGKCLANLYFGSAKQTDVEKWDFANTGIPLLVLDTGEHHRNRKLTFILAEKGTGFTLWKDSIDHLTKYSSPSSNFHTMHVSTDHTKLAGLSFDDTNAASEFFNFIQTITGDPEDDLLNLSKKKKKKKEKKEKKPKFKPPKRSDISQPCCFVHVTKLEPPELIPPPSRDSVNELSAMVSNKLDIPRSESSEISEDSSSHAASERL</sequence>
<evidence type="ECO:0000256" key="1">
    <source>
        <dbReference type="SAM" id="MobiDB-lite"/>
    </source>
</evidence>
<evidence type="ECO:0000313" key="3">
    <source>
        <dbReference type="EMBL" id="KAK6170642.1"/>
    </source>
</evidence>
<dbReference type="Proteomes" id="UP001347796">
    <property type="component" value="Unassembled WGS sequence"/>
</dbReference>
<feature type="region of interest" description="Disordered" evidence="1">
    <location>
        <begin position="274"/>
        <end position="363"/>
    </location>
</feature>
<feature type="domain" description="WH1" evidence="2">
    <location>
        <begin position="152"/>
        <end position="271"/>
    </location>
</feature>
<keyword evidence="4" id="KW-1185">Reference proteome</keyword>